<dbReference type="InterPro" id="IPR007219">
    <property type="entry name" value="XnlR_reg_dom"/>
</dbReference>
<comment type="caution">
    <text evidence="5">The sequence shown here is derived from an EMBL/GenBank/DDBJ whole genome shotgun (WGS) entry which is preliminary data.</text>
</comment>
<name>A0A9P4XBV8_9HYPO</name>
<dbReference type="GO" id="GO:0008270">
    <property type="term" value="F:zinc ion binding"/>
    <property type="evidence" value="ECO:0007669"/>
    <property type="project" value="InterPro"/>
</dbReference>
<dbReference type="PANTHER" id="PTHR46910">
    <property type="entry name" value="TRANSCRIPTION FACTOR PDR1"/>
    <property type="match status" value="1"/>
</dbReference>
<dbReference type="GO" id="GO:0006351">
    <property type="term" value="P:DNA-templated transcription"/>
    <property type="evidence" value="ECO:0007669"/>
    <property type="project" value="InterPro"/>
</dbReference>
<evidence type="ECO:0000256" key="1">
    <source>
        <dbReference type="ARBA" id="ARBA00022723"/>
    </source>
</evidence>
<dbReference type="Proteomes" id="UP000801864">
    <property type="component" value="Unassembled WGS sequence"/>
</dbReference>
<evidence type="ECO:0000256" key="2">
    <source>
        <dbReference type="ARBA" id="ARBA00023242"/>
    </source>
</evidence>
<dbReference type="InterPro" id="IPR001138">
    <property type="entry name" value="Zn2Cys6_DnaBD"/>
</dbReference>
<evidence type="ECO:0000259" key="4">
    <source>
        <dbReference type="SMART" id="SM00066"/>
    </source>
</evidence>
<reference evidence="5 6" key="1">
    <citation type="submission" date="2018-06" db="EMBL/GenBank/DDBJ databases">
        <title>Genome analysis of cellulolytic fungus Trichoderma lentiforme CFAM-422.</title>
        <authorList>
            <person name="Steindorff A.S."/>
            <person name="Formighieri E.F."/>
            <person name="Midorikawa G.E.O."/>
            <person name="Tamietti M.S."/>
            <person name="Ramos E.Z."/>
            <person name="Silva A.S."/>
            <person name="Bon E.P.S."/>
            <person name="Mendes T.D."/>
            <person name="Damaso M.C.T."/>
            <person name="Favaro L.C.L."/>
        </authorList>
    </citation>
    <scope>NUCLEOTIDE SEQUENCE [LARGE SCALE GENOMIC DNA]</scope>
    <source>
        <strain evidence="5 6">CFAM-422</strain>
    </source>
</reference>
<dbReference type="GO" id="GO:0000981">
    <property type="term" value="F:DNA-binding transcription factor activity, RNA polymerase II-specific"/>
    <property type="evidence" value="ECO:0007669"/>
    <property type="project" value="InterPro"/>
</dbReference>
<keyword evidence="2" id="KW-0539">Nucleus</keyword>
<dbReference type="GO" id="GO:0003677">
    <property type="term" value="F:DNA binding"/>
    <property type="evidence" value="ECO:0007669"/>
    <property type="project" value="InterPro"/>
</dbReference>
<gene>
    <name evidence="5" type="ORF">CFAM422_007929</name>
</gene>
<dbReference type="SMART" id="SM00066">
    <property type="entry name" value="GAL4"/>
    <property type="match status" value="1"/>
</dbReference>
<proteinExistence type="predicted"/>
<dbReference type="InterPro" id="IPR050987">
    <property type="entry name" value="AtrR-like"/>
</dbReference>
<dbReference type="Gene3D" id="4.10.240.10">
    <property type="entry name" value="Zn(2)-C6 fungal-type DNA-binding domain"/>
    <property type="match status" value="1"/>
</dbReference>
<evidence type="ECO:0000313" key="6">
    <source>
        <dbReference type="Proteomes" id="UP000801864"/>
    </source>
</evidence>
<protein>
    <recommendedName>
        <fullName evidence="4">Zn(2)-C6 fungal-type domain-containing protein</fullName>
    </recommendedName>
</protein>
<dbReference type="CDD" id="cd00067">
    <property type="entry name" value="GAL4"/>
    <property type="match status" value="1"/>
</dbReference>
<dbReference type="InterPro" id="IPR036864">
    <property type="entry name" value="Zn2-C6_fun-type_DNA-bd_sf"/>
</dbReference>
<dbReference type="Pfam" id="PF04082">
    <property type="entry name" value="Fungal_trans"/>
    <property type="match status" value="1"/>
</dbReference>
<dbReference type="AlphaFoldDB" id="A0A9P4XBV8"/>
<sequence length="675" mass="75321">MADQSPREISKPKQRRISRACDYCHRRSIRCRPAEGAGSSGGISSGSISSTCQNCKDFNQSCTYHRKPRRRGVPAKGGSGGPSANRHVEGLPDLESSRSPSQGDLRIIPEIQQPGPNANTSPQSQSAWRAPYIVSQATVVDLVELYFEIVYPIFPFFHQPSFTRKISRAEYNTNQSLFATTMAVCALVGGRVRDGSVMNPRWDVQALQRETLPDTFYAEAKRQLLDNGLDNSDFNILRGHAIMAITAIQNGKIRDMHHHLGIYHTFMAMDGLHDEVNWPSGIGIIEREERRRMFWSIYTLDIFTSVVWGGVIRSREQQANVAYPAEVDDQYISDGGIARPGLSPSGLSPPIARLVLTAQSDCWLSGWNFITDLYRVLEHALARFRDRRRSFMSEIIDDQSTVTGQSVRDKVLRMYLNLPECFKNTPAMAFNQKQDLFGFQAANITASLQLLRITLFAAGGASIAERCEIASDVVDAFSSIPVQYCLTISKPLLHHLGGIGAILGSVFEEPLSEAEYNRVRSVMLSMARLLENLETIHRSSSASEKLRSQVSRIDEYMAAQRQQSRPPLEDTPVNTTVQQVVPVDSSRGGGQNYEQVGTEMTGDWSFLVPPDFVGIGLDPFFIRAPGFRAAFRVLTINLIQQLSGRDSNVTSRFAHATMIFLHVLRCQHTVAREEE</sequence>
<keyword evidence="6" id="KW-1185">Reference proteome</keyword>
<accession>A0A9P4XBV8</accession>
<organism evidence="5 6">
    <name type="scientific">Trichoderma lentiforme</name>
    <dbReference type="NCBI Taxonomy" id="1567552"/>
    <lineage>
        <taxon>Eukaryota</taxon>
        <taxon>Fungi</taxon>
        <taxon>Dikarya</taxon>
        <taxon>Ascomycota</taxon>
        <taxon>Pezizomycotina</taxon>
        <taxon>Sordariomycetes</taxon>
        <taxon>Hypocreomycetidae</taxon>
        <taxon>Hypocreales</taxon>
        <taxon>Hypocreaceae</taxon>
        <taxon>Trichoderma</taxon>
    </lineage>
</organism>
<evidence type="ECO:0000313" key="5">
    <source>
        <dbReference type="EMBL" id="KAF3068051.1"/>
    </source>
</evidence>
<keyword evidence="1" id="KW-0479">Metal-binding</keyword>
<dbReference type="EMBL" id="QLNT01000014">
    <property type="protein sequence ID" value="KAF3068051.1"/>
    <property type="molecule type" value="Genomic_DNA"/>
</dbReference>
<dbReference type="SUPFAM" id="SSF57701">
    <property type="entry name" value="Zn2/Cys6 DNA-binding domain"/>
    <property type="match status" value="1"/>
</dbReference>
<dbReference type="PANTHER" id="PTHR46910:SF18">
    <property type="entry name" value="ZN(II)2CYS6 TRANSCRIPTION FACTOR (EUROFUNG)"/>
    <property type="match status" value="1"/>
</dbReference>
<feature type="domain" description="Zn(2)-C6 fungal-type" evidence="4">
    <location>
        <begin position="15"/>
        <end position="73"/>
    </location>
</feature>
<feature type="region of interest" description="Disordered" evidence="3">
    <location>
        <begin position="66"/>
        <end position="102"/>
    </location>
</feature>
<dbReference type="CDD" id="cd12148">
    <property type="entry name" value="fungal_TF_MHR"/>
    <property type="match status" value="1"/>
</dbReference>
<evidence type="ECO:0000256" key="3">
    <source>
        <dbReference type="SAM" id="MobiDB-lite"/>
    </source>
</evidence>